<evidence type="ECO:0000256" key="4">
    <source>
        <dbReference type="PIRSR" id="PIRSR015582-1"/>
    </source>
</evidence>
<evidence type="ECO:0000256" key="2">
    <source>
        <dbReference type="ARBA" id="ARBA00022723"/>
    </source>
</evidence>
<evidence type="ECO:0000256" key="5">
    <source>
        <dbReference type="PIRSR" id="PIRSR015582-2"/>
    </source>
</evidence>
<evidence type="ECO:0000313" key="7">
    <source>
        <dbReference type="EMBL" id="MBK7423351.1"/>
    </source>
</evidence>
<feature type="binding site" evidence="5">
    <location>
        <position position="155"/>
    </location>
    <ligand>
        <name>Mg(2+)</name>
        <dbReference type="ChEBI" id="CHEBI:18420"/>
    </ligand>
</feature>
<dbReference type="EMBL" id="JADJNC010000014">
    <property type="protein sequence ID" value="MBK7423351.1"/>
    <property type="molecule type" value="Genomic_DNA"/>
</dbReference>
<dbReference type="AlphaFoldDB" id="A0A9D7FEJ4"/>
<keyword evidence="2 5" id="KW-0479">Metal-binding</keyword>
<protein>
    <submittedName>
        <fullName evidence="7">CoA ester lyase</fullName>
    </submittedName>
</protein>
<dbReference type="InterPro" id="IPR015813">
    <property type="entry name" value="Pyrv/PenolPyrv_kinase-like_dom"/>
</dbReference>
<dbReference type="PANTHER" id="PTHR32308:SF10">
    <property type="entry name" value="CITRATE LYASE SUBUNIT BETA"/>
    <property type="match status" value="1"/>
</dbReference>
<dbReference type="PANTHER" id="PTHR32308">
    <property type="entry name" value="LYASE BETA SUBUNIT, PUTATIVE (AFU_ORTHOLOGUE AFUA_4G13030)-RELATED"/>
    <property type="match status" value="1"/>
</dbReference>
<dbReference type="Proteomes" id="UP000886602">
    <property type="component" value="Unassembled WGS sequence"/>
</dbReference>
<sequence>MQQTARPRRSILYMPGSNARALDKAKTLPADGLILDLEDAVAPDAKEVARKQVCESVKAGGYGMRELIIRVNSLSTRWGFDDVALASKSGADALLLPKVESADAIRHMEAIMRANGAPETMAIWAMMETPRSVLESQRIAESTPRMACLVMGTSDLAKELDCAHTHERLPFITSLGLCLLAARAAGLAILDGVYLDLNDDSGFEFACQQGSELGFDGKTLIHPKQVGACNKVFTPNTADVEWSRKIIEAHSAASARGEGVVVVDGKLIENLHVESAKRVVTMAEAIEKMQT</sequence>
<proteinExistence type="predicted"/>
<name>A0A9D7FEJ4_9RHOO</name>
<dbReference type="GO" id="GO:0000287">
    <property type="term" value="F:magnesium ion binding"/>
    <property type="evidence" value="ECO:0007669"/>
    <property type="project" value="TreeGrafter"/>
</dbReference>
<dbReference type="InterPro" id="IPR040442">
    <property type="entry name" value="Pyrv_kinase-like_dom_sf"/>
</dbReference>
<dbReference type="Pfam" id="PF03328">
    <property type="entry name" value="HpcH_HpaI"/>
    <property type="match status" value="1"/>
</dbReference>
<keyword evidence="3 5" id="KW-0460">Magnesium</keyword>
<feature type="binding site" evidence="4">
    <location>
        <position position="70"/>
    </location>
    <ligand>
        <name>substrate</name>
    </ligand>
</feature>
<accession>A0A9D7FEJ4</accession>
<feature type="binding site" evidence="5">
    <location>
        <position position="128"/>
    </location>
    <ligand>
        <name>Mg(2+)</name>
        <dbReference type="ChEBI" id="CHEBI:18420"/>
    </ligand>
</feature>
<organism evidence="7 8">
    <name type="scientific">Candidatus Propionivibrio dominans</name>
    <dbReference type="NCBI Taxonomy" id="2954373"/>
    <lineage>
        <taxon>Bacteria</taxon>
        <taxon>Pseudomonadati</taxon>
        <taxon>Pseudomonadota</taxon>
        <taxon>Betaproteobacteria</taxon>
        <taxon>Rhodocyclales</taxon>
        <taxon>Rhodocyclaceae</taxon>
        <taxon>Propionivibrio</taxon>
    </lineage>
</organism>
<dbReference type="Gene3D" id="3.20.20.60">
    <property type="entry name" value="Phosphoenolpyruvate-binding domains"/>
    <property type="match status" value="1"/>
</dbReference>
<evidence type="ECO:0000259" key="6">
    <source>
        <dbReference type="Pfam" id="PF03328"/>
    </source>
</evidence>
<comment type="caution">
    <text evidence="7">The sequence shown here is derived from an EMBL/GenBank/DDBJ whole genome shotgun (WGS) entry which is preliminary data.</text>
</comment>
<dbReference type="GO" id="GO:0016829">
    <property type="term" value="F:lyase activity"/>
    <property type="evidence" value="ECO:0007669"/>
    <property type="project" value="UniProtKB-KW"/>
</dbReference>
<evidence type="ECO:0000256" key="1">
    <source>
        <dbReference type="ARBA" id="ARBA00001946"/>
    </source>
</evidence>
<dbReference type="GO" id="GO:0006107">
    <property type="term" value="P:oxaloacetate metabolic process"/>
    <property type="evidence" value="ECO:0007669"/>
    <property type="project" value="TreeGrafter"/>
</dbReference>
<dbReference type="PIRSF" id="PIRSF015582">
    <property type="entry name" value="Cit_lyase_B"/>
    <property type="match status" value="1"/>
</dbReference>
<keyword evidence="7" id="KW-0456">Lyase</keyword>
<dbReference type="InterPro" id="IPR005000">
    <property type="entry name" value="Aldolase/citrate-lyase_domain"/>
</dbReference>
<feature type="domain" description="HpcH/HpaI aldolase/citrate lyase" evidence="6">
    <location>
        <begin position="9"/>
        <end position="223"/>
    </location>
</feature>
<dbReference type="SUPFAM" id="SSF51621">
    <property type="entry name" value="Phosphoenolpyruvate/pyruvate domain"/>
    <property type="match status" value="1"/>
</dbReference>
<evidence type="ECO:0000256" key="3">
    <source>
        <dbReference type="ARBA" id="ARBA00022842"/>
    </source>
</evidence>
<gene>
    <name evidence="7" type="ORF">IPJ48_09760</name>
</gene>
<dbReference type="InterPro" id="IPR011206">
    <property type="entry name" value="Citrate_lyase_beta/mcl1/mcl2"/>
</dbReference>
<comment type="cofactor">
    <cofactor evidence="1">
        <name>Mg(2+)</name>
        <dbReference type="ChEBI" id="CHEBI:18420"/>
    </cofactor>
</comment>
<feature type="binding site" evidence="4">
    <location>
        <position position="128"/>
    </location>
    <ligand>
        <name>substrate</name>
    </ligand>
</feature>
<reference evidence="7" key="1">
    <citation type="submission" date="2020-10" db="EMBL/GenBank/DDBJ databases">
        <title>Connecting structure to function with the recovery of over 1000 high-quality activated sludge metagenome-assembled genomes encoding full-length rRNA genes using long-read sequencing.</title>
        <authorList>
            <person name="Singleton C.M."/>
            <person name="Petriglieri F."/>
            <person name="Kristensen J.M."/>
            <person name="Kirkegaard R.H."/>
            <person name="Michaelsen T.Y."/>
            <person name="Andersen M.H."/>
            <person name="Karst S.M."/>
            <person name="Dueholm M.S."/>
            <person name="Nielsen P.H."/>
            <person name="Albertsen M."/>
        </authorList>
    </citation>
    <scope>NUCLEOTIDE SEQUENCE</scope>
    <source>
        <strain evidence="7">EsbW_18-Q3-R4-48_MAXAC.044</strain>
    </source>
</reference>
<evidence type="ECO:0000313" key="8">
    <source>
        <dbReference type="Proteomes" id="UP000886602"/>
    </source>
</evidence>